<evidence type="ECO:0000313" key="2">
    <source>
        <dbReference type="EMBL" id="SFP17936.1"/>
    </source>
</evidence>
<accession>A0A1I5N994</accession>
<dbReference type="OrthoDB" id="8420006at2"/>
<feature type="domain" description="SnoaL-like" evidence="1">
    <location>
        <begin position="11"/>
        <end position="132"/>
    </location>
</feature>
<dbReference type="AlphaFoldDB" id="A0A1I5N994"/>
<dbReference type="Pfam" id="PF13474">
    <property type="entry name" value="SnoaL_3"/>
    <property type="match status" value="1"/>
</dbReference>
<reference evidence="3" key="1">
    <citation type="submission" date="2016-10" db="EMBL/GenBank/DDBJ databases">
        <authorList>
            <person name="Varghese N."/>
            <person name="Submissions S."/>
        </authorList>
    </citation>
    <scope>NUCLEOTIDE SEQUENCE [LARGE SCALE GENOMIC DNA]</scope>
    <source>
        <strain evidence="3">DSM 44208</strain>
    </source>
</reference>
<gene>
    <name evidence="2" type="ORF">SAMN05660464_2360</name>
</gene>
<dbReference type="SUPFAM" id="SSF54427">
    <property type="entry name" value="NTF2-like"/>
    <property type="match status" value="1"/>
</dbReference>
<evidence type="ECO:0000259" key="1">
    <source>
        <dbReference type="Pfam" id="PF13474"/>
    </source>
</evidence>
<dbReference type="InterPro" id="IPR037401">
    <property type="entry name" value="SnoaL-like"/>
</dbReference>
<dbReference type="EMBL" id="FOWQ01000003">
    <property type="protein sequence ID" value="SFP17936.1"/>
    <property type="molecule type" value="Genomic_DNA"/>
</dbReference>
<evidence type="ECO:0000313" key="3">
    <source>
        <dbReference type="Proteomes" id="UP000198857"/>
    </source>
</evidence>
<dbReference type="Gene3D" id="3.10.450.50">
    <property type="match status" value="1"/>
</dbReference>
<proteinExistence type="predicted"/>
<protein>
    <recommendedName>
        <fullName evidence="1">SnoaL-like domain-containing protein</fullName>
    </recommendedName>
</protein>
<dbReference type="InterPro" id="IPR032710">
    <property type="entry name" value="NTF2-like_dom_sf"/>
</dbReference>
<dbReference type="RefSeq" id="WP_091109219.1">
    <property type="nucleotide sequence ID" value="NZ_FOWQ01000003.1"/>
</dbReference>
<dbReference type="STRING" id="1523247.SAMN05660464_2360"/>
<dbReference type="Proteomes" id="UP000198857">
    <property type="component" value="Unassembled WGS sequence"/>
</dbReference>
<name>A0A1I5N994_9ACTN</name>
<sequence>MSTDPDVAAEVLQAAGDLVAAFGADDVDTYLACFREDATFLFHSTDRLLSSREEYRREWAAWVRDDDFHVLGCRTSGTRVQVLGDTAVLTHDVQTTVSTRAGQEETRERETIVFQREAPGRWLAVHEHLSPAPAPPA</sequence>
<keyword evidence="3" id="KW-1185">Reference proteome</keyword>
<organism evidence="2 3">
    <name type="scientific">Geodermatophilus dictyosporus</name>
    <dbReference type="NCBI Taxonomy" id="1523247"/>
    <lineage>
        <taxon>Bacteria</taxon>
        <taxon>Bacillati</taxon>
        <taxon>Actinomycetota</taxon>
        <taxon>Actinomycetes</taxon>
        <taxon>Geodermatophilales</taxon>
        <taxon>Geodermatophilaceae</taxon>
        <taxon>Geodermatophilus</taxon>
    </lineage>
</organism>